<keyword evidence="3 6" id="KW-0812">Transmembrane</keyword>
<evidence type="ECO:0000313" key="8">
    <source>
        <dbReference type="EMBL" id="RDS82493.1"/>
    </source>
</evidence>
<feature type="transmembrane region" description="Helical" evidence="6">
    <location>
        <begin position="84"/>
        <end position="103"/>
    </location>
</feature>
<evidence type="ECO:0000256" key="5">
    <source>
        <dbReference type="ARBA" id="ARBA00023136"/>
    </source>
</evidence>
<comment type="caution">
    <text evidence="8">The sequence shown here is derived from an EMBL/GenBank/DDBJ whole genome shotgun (WGS) entry which is preliminary data.</text>
</comment>
<feature type="transmembrane region" description="Helical" evidence="6">
    <location>
        <begin position="233"/>
        <end position="252"/>
    </location>
</feature>
<evidence type="ECO:0000256" key="6">
    <source>
        <dbReference type="SAM" id="Phobius"/>
    </source>
</evidence>
<keyword evidence="2" id="KW-1003">Cell membrane</keyword>
<dbReference type="PANTHER" id="PTHR42920">
    <property type="entry name" value="OS03G0707200 PROTEIN-RELATED"/>
    <property type="match status" value="1"/>
</dbReference>
<feature type="domain" description="EamA" evidence="7">
    <location>
        <begin position="137"/>
        <end position="272"/>
    </location>
</feature>
<dbReference type="EMBL" id="QRBF01000005">
    <property type="protein sequence ID" value="RDS82493.1"/>
    <property type="molecule type" value="Genomic_DNA"/>
</dbReference>
<protein>
    <submittedName>
        <fullName evidence="8">EamA family transporter</fullName>
    </submittedName>
</protein>
<keyword evidence="4 6" id="KW-1133">Transmembrane helix</keyword>
<evidence type="ECO:0000313" key="9">
    <source>
        <dbReference type="Proteomes" id="UP000255334"/>
    </source>
</evidence>
<comment type="subcellular location">
    <subcellularLocation>
        <location evidence="1">Cell membrane</location>
        <topology evidence="1">Multi-pass membrane protein</topology>
    </subcellularLocation>
</comment>
<accession>A0A370X271</accession>
<organism evidence="8 9">
    <name type="scientific">Dyella psychrodurans</name>
    <dbReference type="NCBI Taxonomy" id="1927960"/>
    <lineage>
        <taxon>Bacteria</taxon>
        <taxon>Pseudomonadati</taxon>
        <taxon>Pseudomonadota</taxon>
        <taxon>Gammaproteobacteria</taxon>
        <taxon>Lysobacterales</taxon>
        <taxon>Rhodanobacteraceae</taxon>
        <taxon>Dyella</taxon>
    </lineage>
</organism>
<reference evidence="8 9" key="1">
    <citation type="submission" date="2018-07" db="EMBL/GenBank/DDBJ databases">
        <title>Dyella monticola sp. nov. and Dyella psychrodurans sp. nov. isolated from monsoon evergreen broad-leaved forest soil of Dinghu Mountain, China.</title>
        <authorList>
            <person name="Gao Z."/>
            <person name="Qiu L."/>
        </authorList>
    </citation>
    <scope>NUCLEOTIDE SEQUENCE [LARGE SCALE GENOMIC DNA]</scope>
    <source>
        <strain evidence="8 9">4MSK11</strain>
    </source>
</reference>
<dbReference type="InterPro" id="IPR051258">
    <property type="entry name" value="Diverse_Substrate_Transporter"/>
</dbReference>
<feature type="transmembrane region" description="Helical" evidence="6">
    <location>
        <begin position="110"/>
        <end position="127"/>
    </location>
</feature>
<keyword evidence="5 6" id="KW-0472">Membrane</keyword>
<keyword evidence="9" id="KW-1185">Reference proteome</keyword>
<feature type="transmembrane region" description="Helical" evidence="6">
    <location>
        <begin position="139"/>
        <end position="155"/>
    </location>
</feature>
<evidence type="ECO:0000256" key="4">
    <source>
        <dbReference type="ARBA" id="ARBA00022989"/>
    </source>
</evidence>
<feature type="transmembrane region" description="Helical" evidence="6">
    <location>
        <begin position="167"/>
        <end position="189"/>
    </location>
</feature>
<dbReference type="Gene3D" id="1.10.3730.20">
    <property type="match status" value="1"/>
</dbReference>
<dbReference type="PANTHER" id="PTHR42920:SF5">
    <property type="entry name" value="EAMA DOMAIN-CONTAINING PROTEIN"/>
    <property type="match status" value="1"/>
</dbReference>
<dbReference type="AlphaFoldDB" id="A0A370X271"/>
<evidence type="ECO:0000256" key="3">
    <source>
        <dbReference type="ARBA" id="ARBA00022692"/>
    </source>
</evidence>
<dbReference type="SUPFAM" id="SSF103481">
    <property type="entry name" value="Multidrug resistance efflux transporter EmrE"/>
    <property type="match status" value="2"/>
</dbReference>
<feature type="transmembrane region" description="Helical" evidence="6">
    <location>
        <begin position="26"/>
        <end position="47"/>
    </location>
</feature>
<evidence type="ECO:0000256" key="2">
    <source>
        <dbReference type="ARBA" id="ARBA00022475"/>
    </source>
</evidence>
<evidence type="ECO:0000256" key="1">
    <source>
        <dbReference type="ARBA" id="ARBA00004651"/>
    </source>
</evidence>
<feature type="transmembrane region" description="Helical" evidence="6">
    <location>
        <begin position="201"/>
        <end position="221"/>
    </location>
</feature>
<evidence type="ECO:0000259" key="7">
    <source>
        <dbReference type="Pfam" id="PF00892"/>
    </source>
</evidence>
<feature type="domain" description="EamA" evidence="7">
    <location>
        <begin position="1"/>
        <end position="127"/>
    </location>
</feature>
<proteinExistence type="predicted"/>
<dbReference type="OrthoDB" id="7158585at2"/>
<gene>
    <name evidence="8" type="ORF">DWU99_13870</name>
</gene>
<dbReference type="InterPro" id="IPR037185">
    <property type="entry name" value="EmrE-like"/>
</dbReference>
<feature type="transmembrane region" description="Helical" evidence="6">
    <location>
        <begin position="54"/>
        <end position="72"/>
    </location>
</feature>
<name>A0A370X271_9GAMM</name>
<feature type="transmembrane region" description="Helical" evidence="6">
    <location>
        <begin position="258"/>
        <end position="276"/>
    </location>
</feature>
<dbReference type="InterPro" id="IPR000620">
    <property type="entry name" value="EamA_dom"/>
</dbReference>
<dbReference type="GO" id="GO:0005886">
    <property type="term" value="C:plasma membrane"/>
    <property type="evidence" value="ECO:0007669"/>
    <property type="project" value="UniProtKB-SubCell"/>
</dbReference>
<dbReference type="Proteomes" id="UP000255334">
    <property type="component" value="Unassembled WGS sequence"/>
</dbReference>
<dbReference type="Pfam" id="PF00892">
    <property type="entry name" value="EamA"/>
    <property type="match status" value="2"/>
</dbReference>
<sequence>MLLLVALVWGASYGLAKTAVLFYPVLGFLAVRFCITSALLQPAWRGLTRHRRVAVLKAGVPLGLILLSIFVSETYGLSLTRASNAAFLISMCVVFTPFVEWIVLGFRPSIAGFVAAGVSLVGAWLLTSGATLSLNGGDALILAAAVLRAMMVTFTNKLTRGRDIPAFPLTGVQTGVVGLGCVILGIAVLPGGLPELPHAPLFWSSTGFLVVFCTLFAFFAQNYALRRTSPTRVSLLMGMEPVFGALFAVYWLHETLSARAWLGGVLIMSASVWAALRRSSSMPEIKRMVQKNKRTVPSSLTDTGLGDR</sequence>